<reference evidence="1 2" key="1">
    <citation type="journal article" date="2016" name="Nat. Commun.">
        <title>Thousands of microbial genomes shed light on interconnected biogeochemical processes in an aquifer system.</title>
        <authorList>
            <person name="Anantharaman K."/>
            <person name="Brown C.T."/>
            <person name="Hug L.A."/>
            <person name="Sharon I."/>
            <person name="Castelle C.J."/>
            <person name="Probst A.J."/>
            <person name="Thomas B.C."/>
            <person name="Singh A."/>
            <person name="Wilkins M.J."/>
            <person name="Karaoz U."/>
            <person name="Brodie E.L."/>
            <person name="Williams K.H."/>
            <person name="Hubbard S.S."/>
            <person name="Banfield J.F."/>
        </authorList>
    </citation>
    <scope>NUCLEOTIDE SEQUENCE [LARGE SCALE GENOMIC DNA]</scope>
</reference>
<dbReference type="Proteomes" id="UP000176389">
    <property type="component" value="Unassembled WGS sequence"/>
</dbReference>
<proteinExistence type="predicted"/>
<gene>
    <name evidence="1" type="ORF">A2Z11_02800</name>
</gene>
<evidence type="ECO:0000313" key="2">
    <source>
        <dbReference type="Proteomes" id="UP000176389"/>
    </source>
</evidence>
<organism evidence="1 2">
    <name type="scientific">Candidatus Woykebacteria bacterium RBG_16_43_9</name>
    <dbReference type="NCBI Taxonomy" id="1802596"/>
    <lineage>
        <taxon>Bacteria</taxon>
        <taxon>Candidatus Woykeibacteriota</taxon>
    </lineage>
</organism>
<name>A0A1G1WC44_9BACT</name>
<dbReference type="AlphaFoldDB" id="A0A1G1WC44"/>
<accession>A0A1G1WC44</accession>
<dbReference type="EMBL" id="MHCS01000048">
    <property type="protein sequence ID" value="OGY25272.1"/>
    <property type="molecule type" value="Genomic_DNA"/>
</dbReference>
<dbReference type="STRING" id="1802596.A2Z11_02800"/>
<evidence type="ECO:0000313" key="1">
    <source>
        <dbReference type="EMBL" id="OGY25272.1"/>
    </source>
</evidence>
<sequence>MRPNKEDSEKIEAAKRTALDLFEARSTTWSAAGFTRSQAAKVNARWEALIIRLLALPRDDHFMYSVFYDVLMTRYGSFTEDLGIEMFAATQGRFWMDRVEREVWNPLVYQLTGLTQDQHRQYLKEYTDTVI</sequence>
<protein>
    <submittedName>
        <fullName evidence="1">Uncharacterized protein</fullName>
    </submittedName>
</protein>
<comment type="caution">
    <text evidence="1">The sequence shown here is derived from an EMBL/GenBank/DDBJ whole genome shotgun (WGS) entry which is preliminary data.</text>
</comment>